<dbReference type="Pfam" id="PF20258">
    <property type="entry name" value="tRNA_Me_trans_C"/>
    <property type="match status" value="1"/>
</dbReference>
<keyword evidence="3" id="KW-0808">Transferase</keyword>
<evidence type="ECO:0000256" key="2">
    <source>
        <dbReference type="ARBA" id="ARBA00022555"/>
    </source>
</evidence>
<dbReference type="FunFam" id="3.40.50.620:FF:000115">
    <property type="entry name" value="tRNA-specific 2-thiouridylase MnmA"/>
    <property type="match status" value="1"/>
</dbReference>
<gene>
    <name evidence="12" type="ORF">UX20_C0009G0009</name>
</gene>
<dbReference type="GO" id="GO:0103016">
    <property type="term" value="F:tRNA-uridine 2-sulfurtransferase activity"/>
    <property type="evidence" value="ECO:0007669"/>
    <property type="project" value="UniProtKB-EC"/>
</dbReference>
<evidence type="ECO:0000256" key="7">
    <source>
        <dbReference type="ARBA" id="ARBA00022884"/>
    </source>
</evidence>
<dbReference type="GO" id="GO:0002143">
    <property type="term" value="P:tRNA wobble position uridine thiolation"/>
    <property type="evidence" value="ECO:0007669"/>
    <property type="project" value="TreeGrafter"/>
</dbReference>
<dbReference type="InterPro" id="IPR004506">
    <property type="entry name" value="MnmA-like"/>
</dbReference>
<dbReference type="AlphaFoldDB" id="A0A0G1N0C1"/>
<dbReference type="InterPro" id="IPR014729">
    <property type="entry name" value="Rossmann-like_a/b/a_fold"/>
</dbReference>
<keyword evidence="8" id="KW-1015">Disulfide bond</keyword>
<dbReference type="EMBL" id="LCLH01000009">
    <property type="protein sequence ID" value="KKU13954.1"/>
    <property type="molecule type" value="Genomic_DNA"/>
</dbReference>
<dbReference type="NCBIfam" id="NF001138">
    <property type="entry name" value="PRK00143.1"/>
    <property type="match status" value="1"/>
</dbReference>
<dbReference type="SUPFAM" id="SSF52402">
    <property type="entry name" value="Adenine nucleotide alpha hydrolases-like"/>
    <property type="match status" value="1"/>
</dbReference>
<evidence type="ECO:0000256" key="5">
    <source>
        <dbReference type="ARBA" id="ARBA00022741"/>
    </source>
</evidence>
<keyword evidence="7" id="KW-0694">RNA-binding</keyword>
<feature type="domain" description="tRNA-specific 2-thiouridylase MnmA-like C-terminal" evidence="10">
    <location>
        <begin position="302"/>
        <end position="385"/>
    </location>
</feature>
<evidence type="ECO:0000259" key="11">
    <source>
        <dbReference type="Pfam" id="PF20259"/>
    </source>
</evidence>
<dbReference type="Gene3D" id="2.40.30.10">
    <property type="entry name" value="Translation factors"/>
    <property type="match status" value="1"/>
</dbReference>
<dbReference type="Gene3D" id="2.30.30.280">
    <property type="entry name" value="Adenine nucleotide alpha hydrolases-like domains"/>
    <property type="match status" value="1"/>
</dbReference>
<evidence type="ECO:0000313" key="13">
    <source>
        <dbReference type="Proteomes" id="UP000034911"/>
    </source>
</evidence>
<dbReference type="PANTHER" id="PTHR11933">
    <property type="entry name" value="TRNA 5-METHYLAMINOMETHYL-2-THIOURIDYLATE -METHYLTRANSFERASE"/>
    <property type="match status" value="1"/>
</dbReference>
<dbReference type="STRING" id="1619050.UX20_C0009G0009"/>
<comment type="catalytic activity">
    <reaction evidence="9">
        <text>S-sulfanyl-L-cysteinyl-[protein] + uridine(34) in tRNA + AH2 + ATP = 2-thiouridine(34) in tRNA + L-cysteinyl-[protein] + A + AMP + diphosphate + H(+)</text>
        <dbReference type="Rhea" id="RHEA:47032"/>
        <dbReference type="Rhea" id="RHEA-COMP:10131"/>
        <dbReference type="Rhea" id="RHEA-COMP:11726"/>
        <dbReference type="Rhea" id="RHEA-COMP:11727"/>
        <dbReference type="Rhea" id="RHEA-COMP:11728"/>
        <dbReference type="ChEBI" id="CHEBI:13193"/>
        <dbReference type="ChEBI" id="CHEBI:15378"/>
        <dbReference type="ChEBI" id="CHEBI:17499"/>
        <dbReference type="ChEBI" id="CHEBI:29950"/>
        <dbReference type="ChEBI" id="CHEBI:30616"/>
        <dbReference type="ChEBI" id="CHEBI:33019"/>
        <dbReference type="ChEBI" id="CHEBI:61963"/>
        <dbReference type="ChEBI" id="CHEBI:65315"/>
        <dbReference type="ChEBI" id="CHEBI:87170"/>
        <dbReference type="ChEBI" id="CHEBI:456215"/>
        <dbReference type="EC" id="2.8.1.13"/>
    </reaction>
</comment>
<keyword evidence="4" id="KW-0819">tRNA processing</keyword>
<keyword evidence="6" id="KW-0067">ATP-binding</keyword>
<dbReference type="Proteomes" id="UP000034911">
    <property type="component" value="Unassembled WGS sequence"/>
</dbReference>
<feature type="domain" description="tRNA-specific 2-thiouridylase MnmA-like central" evidence="11">
    <location>
        <begin position="229"/>
        <end position="292"/>
    </location>
</feature>
<dbReference type="CDD" id="cd01998">
    <property type="entry name" value="MnmA_TRMU-like"/>
    <property type="match status" value="1"/>
</dbReference>
<evidence type="ECO:0000256" key="1">
    <source>
        <dbReference type="ARBA" id="ARBA00011949"/>
    </source>
</evidence>
<evidence type="ECO:0000259" key="10">
    <source>
        <dbReference type="Pfam" id="PF20258"/>
    </source>
</evidence>
<sequence>ARKIAKENKLYDPFLVWIKNHLPKRRRVLCALSGGVDSAVSAYILKRAGFDVTGVYMKNWSDKAGIKGECRWQDERRDAMRVAAHIGIPFITLDFEKEYRARVVSYLFKEYKKGRTPNPDVLCNNVIKFPLLLKEARKRGMDYVATGHYARIIHEERKKHFYLQQAIDPNKDQTYFLHRLKEKELSHVLFPLNLIWKDEVRVIARRAKLPVAGKEESMGICFIGEVPIKKFLQQTIKQKHGDIVDTSGCVVGSHDGLYWYTEGQRHGLGIGGGAPYFVVHKDMKRNKLVVARGENNQSLFSDKAYLEDVHWINTSPKNPHSCSMRLRHRQPLFEGTVRALNAREKKNAPRGATNVAIFKQKQRAVTLGQFAVFYDGARCLGGAVIAGVPPLGYTI</sequence>
<evidence type="ECO:0000256" key="8">
    <source>
        <dbReference type="ARBA" id="ARBA00023157"/>
    </source>
</evidence>
<evidence type="ECO:0000256" key="4">
    <source>
        <dbReference type="ARBA" id="ARBA00022694"/>
    </source>
</evidence>
<dbReference type="Pfam" id="PF20259">
    <property type="entry name" value="tRNA_Me_trans_M"/>
    <property type="match status" value="1"/>
</dbReference>
<feature type="non-terminal residue" evidence="12">
    <location>
        <position position="1"/>
    </location>
</feature>
<comment type="caution">
    <text evidence="12">The sequence shown here is derived from an EMBL/GenBank/DDBJ whole genome shotgun (WGS) entry which is preliminary data.</text>
</comment>
<proteinExistence type="inferred from homology"/>
<evidence type="ECO:0000256" key="3">
    <source>
        <dbReference type="ARBA" id="ARBA00022679"/>
    </source>
</evidence>
<dbReference type="NCBIfam" id="TIGR00420">
    <property type="entry name" value="trmU"/>
    <property type="match status" value="1"/>
</dbReference>
<evidence type="ECO:0000256" key="6">
    <source>
        <dbReference type="ARBA" id="ARBA00022840"/>
    </source>
</evidence>
<dbReference type="GO" id="GO:0005524">
    <property type="term" value="F:ATP binding"/>
    <property type="evidence" value="ECO:0007669"/>
    <property type="project" value="UniProtKB-KW"/>
</dbReference>
<keyword evidence="5" id="KW-0547">Nucleotide-binding</keyword>
<dbReference type="PATRIC" id="fig|1619050.3.peg.224"/>
<accession>A0A0G1N0C1</accession>
<dbReference type="InterPro" id="IPR046884">
    <property type="entry name" value="MnmA-like_central"/>
</dbReference>
<organism evidence="12 13">
    <name type="scientific">Candidatus Magasanikbacteria bacterium GW2011_GWC2_45_8</name>
    <dbReference type="NCBI Taxonomy" id="1619050"/>
    <lineage>
        <taxon>Bacteria</taxon>
        <taxon>Candidatus Magasanikiibacteriota</taxon>
    </lineage>
</organism>
<reference evidence="12 13" key="1">
    <citation type="journal article" date="2015" name="Nature">
        <title>rRNA introns, odd ribosomes, and small enigmatic genomes across a large radiation of phyla.</title>
        <authorList>
            <person name="Brown C.T."/>
            <person name="Hug L.A."/>
            <person name="Thomas B.C."/>
            <person name="Sharon I."/>
            <person name="Castelle C.J."/>
            <person name="Singh A."/>
            <person name="Wilkins M.J."/>
            <person name="Williams K.H."/>
            <person name="Banfield J.F."/>
        </authorList>
    </citation>
    <scope>NUCLEOTIDE SEQUENCE [LARGE SCALE GENOMIC DNA]</scope>
</reference>
<dbReference type="FunFam" id="2.30.30.280:FF:000001">
    <property type="entry name" value="tRNA-specific 2-thiouridylase MnmA"/>
    <property type="match status" value="1"/>
</dbReference>
<dbReference type="InterPro" id="IPR023382">
    <property type="entry name" value="MnmA-like_central_sf"/>
</dbReference>
<dbReference type="InterPro" id="IPR046885">
    <property type="entry name" value="MnmA-like_C"/>
</dbReference>
<evidence type="ECO:0000313" key="12">
    <source>
        <dbReference type="EMBL" id="KKU13954.1"/>
    </source>
</evidence>
<evidence type="ECO:0000256" key="9">
    <source>
        <dbReference type="ARBA" id="ARBA00051542"/>
    </source>
</evidence>
<keyword evidence="2" id="KW-0820">tRNA-binding</keyword>
<dbReference type="EC" id="2.8.1.13" evidence="1"/>
<dbReference type="Gene3D" id="3.40.50.620">
    <property type="entry name" value="HUPs"/>
    <property type="match status" value="1"/>
</dbReference>
<name>A0A0G1N0C1_9BACT</name>
<protein>
    <recommendedName>
        <fullName evidence="1">tRNA-uridine 2-sulfurtransferase</fullName>
        <ecNumber evidence="1">2.8.1.13</ecNumber>
    </recommendedName>
</protein>
<dbReference type="HAMAP" id="MF_00144">
    <property type="entry name" value="tRNA_thiouridyl_MnmA"/>
    <property type="match status" value="1"/>
</dbReference>
<dbReference type="GO" id="GO:0000049">
    <property type="term" value="F:tRNA binding"/>
    <property type="evidence" value="ECO:0007669"/>
    <property type="project" value="UniProtKB-KW"/>
</dbReference>
<dbReference type="Pfam" id="PF03054">
    <property type="entry name" value="tRNA_Me_trans"/>
    <property type="match status" value="1"/>
</dbReference>
<dbReference type="PANTHER" id="PTHR11933:SF5">
    <property type="entry name" value="MITOCHONDRIAL TRNA-SPECIFIC 2-THIOURIDYLASE 1"/>
    <property type="match status" value="1"/>
</dbReference>